<proteinExistence type="predicted"/>
<name>A0ACC0K2D6_CHOFU</name>
<accession>A0ACC0K2D6</accession>
<comment type="caution">
    <text evidence="1">The sequence shown here is derived from an EMBL/GenBank/DDBJ whole genome shotgun (WGS) entry which is preliminary data.</text>
</comment>
<dbReference type="Proteomes" id="UP001064048">
    <property type="component" value="Chromosome Z"/>
</dbReference>
<keyword evidence="2" id="KW-1185">Reference proteome</keyword>
<reference evidence="1 2" key="1">
    <citation type="journal article" date="2022" name="Genome Biol. Evol.">
        <title>The Spruce Budworm Genome: Reconstructing the Evolutionary History of Antifreeze Proteins.</title>
        <authorList>
            <person name="Beliveau C."/>
            <person name="Gagne P."/>
            <person name="Picq S."/>
            <person name="Vernygora O."/>
            <person name="Keeling C.I."/>
            <person name="Pinkney K."/>
            <person name="Doucet D."/>
            <person name="Wen F."/>
            <person name="Johnston J.S."/>
            <person name="Maaroufi H."/>
            <person name="Boyle B."/>
            <person name="Laroche J."/>
            <person name="Dewar K."/>
            <person name="Juretic N."/>
            <person name="Blackburn G."/>
            <person name="Nisole A."/>
            <person name="Brunet B."/>
            <person name="Brandao M."/>
            <person name="Lumley L."/>
            <person name="Duan J."/>
            <person name="Quan G."/>
            <person name="Lucarotti C.J."/>
            <person name="Roe A.D."/>
            <person name="Sperling F.A.H."/>
            <person name="Levesque R.C."/>
            <person name="Cusson M."/>
        </authorList>
    </citation>
    <scope>NUCLEOTIDE SEQUENCE [LARGE SCALE GENOMIC DNA]</scope>
    <source>
        <strain evidence="1">Glfc:IPQL:Cfum</strain>
    </source>
</reference>
<evidence type="ECO:0000313" key="2">
    <source>
        <dbReference type="Proteomes" id="UP001064048"/>
    </source>
</evidence>
<dbReference type="EMBL" id="CM046131">
    <property type="protein sequence ID" value="KAI8430551.1"/>
    <property type="molecule type" value="Genomic_DNA"/>
</dbReference>
<sequence>MDPSCSHSNFEIYEGNNVSFDADNKTDSEACMGDTEATTQSNAKQKIDDIERQDFDEENRIINRCSGMIVDGQIATGSHYSGNLSSASSSLASSSETISSFSNMIANDYSLPGCSKSEHCDDSNTTIKNMIHSRKPVYTVEDASRKEVYKPDFMQKLLNSGIQEKKDFPKGKLYKGDQMGESSCENHTPDVCELDAMGGPSGRTSSNASSIGSTSSDSTKEFTVPSTSNAEKLLGLDDSQKNEPGSSKSATYMQPFCDGDDDSDEDVIEETWCTCLFQAWSNAEKIQAIDALIGRCAASHVRHMMKAIEPLFQRDFISLLPKELALTVLGYLQPKDLLRAAQTCRYWRFLADDNLLWKEQCRRIGITTLKKMPRSLPRCVSPWKAAYMRQYLIENNWLHKPVNNPIMMRGHDDHVITCLQFYGNRILSGSDDTTLKVWSAITGKCLRTLVGHSGGVWSSQMVGDLVISGSTDRTLRVWNAKTGHCQKVLAGHTSTVRVVSGSRDATLRVWSIPEGRCLRVLVGHLAAVRCVQYDGKVVVSGAYDYFVKVWNPDTGECLHTLAGHTNRPNKHQSAVTCLQSSNRFVITSSDDGTVKLWDVRTGEFIRNLVELSSGGSGGVVWRIRASATKLICAVGSRNGTEETKLLVLDFDVPGACRKCDE</sequence>
<protein>
    <submittedName>
        <fullName evidence="1">Uncharacterized protein</fullName>
    </submittedName>
</protein>
<gene>
    <name evidence="1" type="ORF">MSG28_000785</name>
</gene>
<organism evidence="1 2">
    <name type="scientific">Choristoneura fumiferana</name>
    <name type="common">Spruce budworm moth</name>
    <name type="synonym">Archips fumiferana</name>
    <dbReference type="NCBI Taxonomy" id="7141"/>
    <lineage>
        <taxon>Eukaryota</taxon>
        <taxon>Metazoa</taxon>
        <taxon>Ecdysozoa</taxon>
        <taxon>Arthropoda</taxon>
        <taxon>Hexapoda</taxon>
        <taxon>Insecta</taxon>
        <taxon>Pterygota</taxon>
        <taxon>Neoptera</taxon>
        <taxon>Endopterygota</taxon>
        <taxon>Lepidoptera</taxon>
        <taxon>Glossata</taxon>
        <taxon>Ditrysia</taxon>
        <taxon>Tortricoidea</taxon>
        <taxon>Tortricidae</taxon>
        <taxon>Tortricinae</taxon>
        <taxon>Choristoneura</taxon>
    </lineage>
</organism>
<evidence type="ECO:0000313" key="1">
    <source>
        <dbReference type="EMBL" id="KAI8430551.1"/>
    </source>
</evidence>